<sequence length="93" mass="10625">MRQHQPFTYSLHLRRLATHCPRSVLLLFLESSATLMLKALSDQLAQECPSLREAAWFIVILKGTIATISSHHQWTKHTYDYYCDHGATNPAVS</sequence>
<accession>A0ABQ8FW21</accession>
<dbReference type="EMBL" id="JAGTJR010000045">
    <property type="protein sequence ID" value="KAH7030231.1"/>
    <property type="molecule type" value="Genomic_DNA"/>
</dbReference>
<organism evidence="1 2">
    <name type="scientific">Macrophomina phaseolina</name>
    <dbReference type="NCBI Taxonomy" id="35725"/>
    <lineage>
        <taxon>Eukaryota</taxon>
        <taxon>Fungi</taxon>
        <taxon>Dikarya</taxon>
        <taxon>Ascomycota</taxon>
        <taxon>Pezizomycotina</taxon>
        <taxon>Dothideomycetes</taxon>
        <taxon>Dothideomycetes incertae sedis</taxon>
        <taxon>Botryosphaeriales</taxon>
        <taxon>Botryosphaeriaceae</taxon>
        <taxon>Macrophomina</taxon>
    </lineage>
</organism>
<comment type="caution">
    <text evidence="1">The sequence shown here is derived from an EMBL/GenBank/DDBJ whole genome shotgun (WGS) entry which is preliminary data.</text>
</comment>
<evidence type="ECO:0000313" key="1">
    <source>
        <dbReference type="EMBL" id="KAH7030231.1"/>
    </source>
</evidence>
<keyword evidence="2" id="KW-1185">Reference proteome</keyword>
<proteinExistence type="predicted"/>
<gene>
    <name evidence="1" type="ORF">B0J12DRAFT_682398</name>
</gene>
<dbReference type="Proteomes" id="UP000774617">
    <property type="component" value="Unassembled WGS sequence"/>
</dbReference>
<protein>
    <submittedName>
        <fullName evidence="1">Uncharacterized protein</fullName>
    </submittedName>
</protein>
<evidence type="ECO:0000313" key="2">
    <source>
        <dbReference type="Proteomes" id="UP000774617"/>
    </source>
</evidence>
<name>A0ABQ8FW21_9PEZI</name>
<reference evidence="1 2" key="1">
    <citation type="journal article" date="2021" name="Nat. Commun.">
        <title>Genetic determinants of endophytism in the Arabidopsis root mycobiome.</title>
        <authorList>
            <person name="Mesny F."/>
            <person name="Miyauchi S."/>
            <person name="Thiergart T."/>
            <person name="Pickel B."/>
            <person name="Atanasova L."/>
            <person name="Karlsson M."/>
            <person name="Huettel B."/>
            <person name="Barry K.W."/>
            <person name="Haridas S."/>
            <person name="Chen C."/>
            <person name="Bauer D."/>
            <person name="Andreopoulos W."/>
            <person name="Pangilinan J."/>
            <person name="LaButti K."/>
            <person name="Riley R."/>
            <person name="Lipzen A."/>
            <person name="Clum A."/>
            <person name="Drula E."/>
            <person name="Henrissat B."/>
            <person name="Kohler A."/>
            <person name="Grigoriev I.V."/>
            <person name="Martin F.M."/>
            <person name="Hacquard S."/>
        </authorList>
    </citation>
    <scope>NUCLEOTIDE SEQUENCE [LARGE SCALE GENOMIC DNA]</scope>
    <source>
        <strain evidence="1 2">MPI-SDFR-AT-0080</strain>
    </source>
</reference>